<proteinExistence type="inferred from homology"/>
<keyword evidence="7" id="KW-1185">Reference proteome</keyword>
<organism evidence="6 7">
    <name type="scientific">Streptomyces luteosporeus</name>
    <dbReference type="NCBI Taxonomy" id="173856"/>
    <lineage>
        <taxon>Bacteria</taxon>
        <taxon>Bacillati</taxon>
        <taxon>Actinomycetota</taxon>
        <taxon>Actinomycetes</taxon>
        <taxon>Kitasatosporales</taxon>
        <taxon>Streptomycetaceae</taxon>
        <taxon>Streptomyces</taxon>
    </lineage>
</organism>
<evidence type="ECO:0000256" key="2">
    <source>
        <dbReference type="ARBA" id="ARBA00023274"/>
    </source>
</evidence>
<dbReference type="CDD" id="cd00353">
    <property type="entry name" value="Ribosomal_S15p_S13e"/>
    <property type="match status" value="1"/>
</dbReference>
<name>A0ABN3UAV7_9ACTN</name>
<comment type="function">
    <text evidence="3 5">One of the primary rRNA binding proteins, it binds directly to 16S rRNA where it helps nucleate assembly of the platform of the 30S subunit by binding and bridging several RNA helices of the 16S rRNA.</text>
</comment>
<keyword evidence="1 3" id="KW-0689">Ribosomal protein</keyword>
<dbReference type="Pfam" id="PF00312">
    <property type="entry name" value="Ribosomal_S15"/>
    <property type="match status" value="1"/>
</dbReference>
<accession>A0ABN3UAV7</accession>
<reference evidence="6 7" key="1">
    <citation type="journal article" date="2019" name="Int. J. Syst. Evol. Microbiol.">
        <title>The Global Catalogue of Microorganisms (GCM) 10K type strain sequencing project: providing services to taxonomists for standard genome sequencing and annotation.</title>
        <authorList>
            <consortium name="The Broad Institute Genomics Platform"/>
            <consortium name="The Broad Institute Genome Sequencing Center for Infectious Disease"/>
            <person name="Wu L."/>
            <person name="Ma J."/>
        </authorList>
    </citation>
    <scope>NUCLEOTIDE SEQUENCE [LARGE SCALE GENOMIC DNA]</scope>
    <source>
        <strain evidence="6 7">JCM 4542</strain>
    </source>
</reference>
<comment type="caution">
    <text evidence="6">The sequence shown here is derived from an EMBL/GenBank/DDBJ whole genome shotgun (WGS) entry which is preliminary data.</text>
</comment>
<gene>
    <name evidence="3 6" type="primary">rpsO</name>
    <name evidence="6" type="ORF">GCM10010315_58610</name>
</gene>
<keyword evidence="2 3" id="KW-0687">Ribonucleoprotein</keyword>
<comment type="subunit">
    <text evidence="3">Part of the 30S ribosomal subunit. Forms a bridge to the 50S subunit in the 70S ribosome, contacting the 23S rRNA.</text>
</comment>
<sequence>MAENRLEKEYRVSLDAATKKQIMAEFATKEGDTGSPEVQVALLTRRITDLTEHLKKHKHDHHSRRGLLILVGQRRRLLQYLAKKDIQRFRALVDRLGIRRGAAGAK</sequence>
<keyword evidence="3 5" id="KW-0699">rRNA-binding</keyword>
<evidence type="ECO:0000256" key="1">
    <source>
        <dbReference type="ARBA" id="ARBA00022980"/>
    </source>
</evidence>
<dbReference type="InterPro" id="IPR009068">
    <property type="entry name" value="uS15_NS1_RNA-bd_sf"/>
</dbReference>
<dbReference type="InterPro" id="IPR000589">
    <property type="entry name" value="Ribosomal_uS15"/>
</dbReference>
<evidence type="ECO:0000256" key="4">
    <source>
        <dbReference type="RuleBase" id="RU003919"/>
    </source>
</evidence>
<comment type="similarity">
    <text evidence="3 4">Belongs to the universal ribosomal protein uS15 family.</text>
</comment>
<dbReference type="Gene3D" id="1.10.287.10">
    <property type="entry name" value="S15/NS1, RNA-binding"/>
    <property type="match status" value="1"/>
</dbReference>
<keyword evidence="3 5" id="KW-0694">RNA-binding</keyword>
<evidence type="ECO:0000256" key="5">
    <source>
        <dbReference type="RuleBase" id="RU004524"/>
    </source>
</evidence>
<evidence type="ECO:0000256" key="3">
    <source>
        <dbReference type="HAMAP-Rule" id="MF_01343"/>
    </source>
</evidence>
<dbReference type="PANTHER" id="PTHR23321">
    <property type="entry name" value="RIBOSOMAL PROTEIN S15, BACTERIAL AND ORGANELLAR"/>
    <property type="match status" value="1"/>
</dbReference>
<evidence type="ECO:0000313" key="7">
    <source>
        <dbReference type="Proteomes" id="UP001500886"/>
    </source>
</evidence>
<dbReference type="GO" id="GO:0005840">
    <property type="term" value="C:ribosome"/>
    <property type="evidence" value="ECO:0007669"/>
    <property type="project" value="UniProtKB-KW"/>
</dbReference>
<dbReference type="PANTHER" id="PTHR23321:SF26">
    <property type="entry name" value="SMALL RIBOSOMAL SUBUNIT PROTEIN US15M"/>
    <property type="match status" value="1"/>
</dbReference>
<evidence type="ECO:0000313" key="6">
    <source>
        <dbReference type="EMBL" id="GAA2725758.1"/>
    </source>
</evidence>
<dbReference type="HAMAP" id="MF_01343_B">
    <property type="entry name" value="Ribosomal_uS15_B"/>
    <property type="match status" value="1"/>
</dbReference>
<dbReference type="Proteomes" id="UP001500886">
    <property type="component" value="Unassembled WGS sequence"/>
</dbReference>
<dbReference type="EMBL" id="BAAASL010000032">
    <property type="protein sequence ID" value="GAA2725758.1"/>
    <property type="molecule type" value="Genomic_DNA"/>
</dbReference>
<comment type="function">
    <text evidence="3">Forms an intersubunit bridge (bridge B4) with the 23S rRNA of the 50S subunit in the ribosome.</text>
</comment>
<dbReference type="SMART" id="SM01387">
    <property type="entry name" value="Ribosomal_S15"/>
    <property type="match status" value="1"/>
</dbReference>
<dbReference type="InterPro" id="IPR005290">
    <property type="entry name" value="Ribosomal_uS15_bac-type"/>
</dbReference>
<dbReference type="SUPFAM" id="SSF47060">
    <property type="entry name" value="S15/NS1 RNA-binding domain"/>
    <property type="match status" value="1"/>
</dbReference>
<protein>
    <recommendedName>
        <fullName evidence="3">Small ribosomal subunit protein uS15</fullName>
    </recommendedName>
</protein>
<dbReference type="PROSITE" id="PS00362">
    <property type="entry name" value="RIBOSOMAL_S15"/>
    <property type="match status" value="1"/>
</dbReference>
<dbReference type="Gene3D" id="6.10.250.3130">
    <property type="match status" value="1"/>
</dbReference>
<dbReference type="NCBIfam" id="TIGR00952">
    <property type="entry name" value="S15_bact"/>
    <property type="match status" value="1"/>
</dbReference>